<sequence length="169" mass="19102">MVVKPLKLVRLALVFVLKCQPSKCFSVQRDEESDEETTDTSALLYLPISPEIDDPEEGWGPGEMGEEVQSKRQSSDQNSSKKKRTKIIDMILENAPKDETHPLLSTKSKDKVNQQAKKTGKSRQHRGSSHSESKTTHRSKHGNKKEKMSKDNRMPSANPFHLKTLMSQS</sequence>
<feature type="compositionally biased region" description="Basic residues" evidence="1">
    <location>
        <begin position="118"/>
        <end position="128"/>
    </location>
</feature>
<dbReference type="Proteomes" id="UP000887116">
    <property type="component" value="Unassembled WGS sequence"/>
</dbReference>
<feature type="compositionally biased region" description="Basic and acidic residues" evidence="1">
    <location>
        <begin position="95"/>
        <end position="112"/>
    </location>
</feature>
<feature type="region of interest" description="Disordered" evidence="1">
    <location>
        <begin position="26"/>
        <end position="169"/>
    </location>
</feature>
<comment type="caution">
    <text evidence="3">The sequence shown here is derived from an EMBL/GenBank/DDBJ whole genome shotgun (WGS) entry which is preliminary data.</text>
</comment>
<evidence type="ECO:0000313" key="3">
    <source>
        <dbReference type="EMBL" id="GFQ76531.1"/>
    </source>
</evidence>
<proteinExistence type="predicted"/>
<evidence type="ECO:0000256" key="2">
    <source>
        <dbReference type="SAM" id="SignalP"/>
    </source>
</evidence>
<reference evidence="3" key="1">
    <citation type="submission" date="2020-07" db="EMBL/GenBank/DDBJ databases">
        <title>Multicomponent nature underlies the extraordinary mechanical properties of spider dragline silk.</title>
        <authorList>
            <person name="Kono N."/>
            <person name="Nakamura H."/>
            <person name="Mori M."/>
            <person name="Yoshida Y."/>
            <person name="Ohtoshi R."/>
            <person name="Malay A.D."/>
            <person name="Moran D.A.P."/>
            <person name="Tomita M."/>
            <person name="Numata K."/>
            <person name="Arakawa K."/>
        </authorList>
    </citation>
    <scope>NUCLEOTIDE SEQUENCE</scope>
</reference>
<feature type="signal peptide" evidence="2">
    <location>
        <begin position="1"/>
        <end position="24"/>
    </location>
</feature>
<dbReference type="EMBL" id="BMAO01031622">
    <property type="protein sequence ID" value="GFQ76531.1"/>
    <property type="molecule type" value="Genomic_DNA"/>
</dbReference>
<keyword evidence="4" id="KW-1185">Reference proteome</keyword>
<gene>
    <name evidence="3" type="primary">AVEN_200235_1</name>
    <name evidence="3" type="ORF">TNCT_428041</name>
</gene>
<feature type="chain" id="PRO_5036442315" evidence="2">
    <location>
        <begin position="25"/>
        <end position="169"/>
    </location>
</feature>
<organism evidence="3 4">
    <name type="scientific">Trichonephila clavata</name>
    <name type="common">Joro spider</name>
    <name type="synonym">Nephila clavata</name>
    <dbReference type="NCBI Taxonomy" id="2740835"/>
    <lineage>
        <taxon>Eukaryota</taxon>
        <taxon>Metazoa</taxon>
        <taxon>Ecdysozoa</taxon>
        <taxon>Arthropoda</taxon>
        <taxon>Chelicerata</taxon>
        <taxon>Arachnida</taxon>
        <taxon>Araneae</taxon>
        <taxon>Araneomorphae</taxon>
        <taxon>Entelegynae</taxon>
        <taxon>Araneoidea</taxon>
        <taxon>Nephilidae</taxon>
        <taxon>Trichonephila</taxon>
    </lineage>
</organism>
<evidence type="ECO:0000313" key="4">
    <source>
        <dbReference type="Proteomes" id="UP000887116"/>
    </source>
</evidence>
<dbReference type="AlphaFoldDB" id="A0A8X6KL45"/>
<protein>
    <submittedName>
        <fullName evidence="3">Uncharacterized protein</fullName>
    </submittedName>
</protein>
<dbReference type="OrthoDB" id="196858at2759"/>
<keyword evidence="2" id="KW-0732">Signal</keyword>
<name>A0A8X6KL45_TRICU</name>
<accession>A0A8X6KL45</accession>
<evidence type="ECO:0000256" key="1">
    <source>
        <dbReference type="SAM" id="MobiDB-lite"/>
    </source>
</evidence>